<name>A0A7W6HJ16_9HYPH</name>
<reference evidence="2 3" key="1">
    <citation type="submission" date="2020-08" db="EMBL/GenBank/DDBJ databases">
        <title>Genomic Encyclopedia of Type Strains, Phase IV (KMG-IV): sequencing the most valuable type-strain genomes for metagenomic binning, comparative biology and taxonomic classification.</title>
        <authorList>
            <person name="Goeker M."/>
        </authorList>
    </citation>
    <scope>NUCLEOTIDE SEQUENCE [LARGE SCALE GENOMIC DNA]</scope>
    <source>
        <strain evidence="2 3">DSM 100021</strain>
    </source>
</reference>
<comment type="caution">
    <text evidence="2">The sequence shown here is derived from an EMBL/GenBank/DDBJ whole genome shotgun (WGS) entry which is preliminary data.</text>
</comment>
<dbReference type="AlphaFoldDB" id="A0A7W6HJ16"/>
<accession>A0A7W6HJ16</accession>
<gene>
    <name evidence="2" type="ORF">GGQ71_000083</name>
</gene>
<evidence type="ECO:0000256" key="1">
    <source>
        <dbReference type="SAM" id="MobiDB-lite"/>
    </source>
</evidence>
<evidence type="ECO:0000313" key="3">
    <source>
        <dbReference type="Proteomes" id="UP000544107"/>
    </source>
</evidence>
<organism evidence="2 3">
    <name type="scientific">Allorhizobium taibaishanense</name>
    <dbReference type="NCBI Taxonomy" id="887144"/>
    <lineage>
        <taxon>Bacteria</taxon>
        <taxon>Pseudomonadati</taxon>
        <taxon>Pseudomonadota</taxon>
        <taxon>Alphaproteobacteria</taxon>
        <taxon>Hyphomicrobiales</taxon>
        <taxon>Rhizobiaceae</taxon>
        <taxon>Rhizobium/Agrobacterium group</taxon>
        <taxon>Allorhizobium</taxon>
    </lineage>
</organism>
<evidence type="ECO:0008006" key="4">
    <source>
        <dbReference type="Google" id="ProtNLM"/>
    </source>
</evidence>
<sequence>MREPRLLTQTQAAQYCNLSPAQFNAWVRDGRIPGPLPGTHRWDKVALDRDIDKLSGIAPKSEPEDALEAWKRKRDARRAEGTAQNKQKSR</sequence>
<feature type="region of interest" description="Disordered" evidence="1">
    <location>
        <begin position="55"/>
        <end position="90"/>
    </location>
</feature>
<protein>
    <recommendedName>
        <fullName evidence="4">Helix-turn-helix domain-containing protein</fullName>
    </recommendedName>
</protein>
<dbReference type="Proteomes" id="UP000544107">
    <property type="component" value="Unassembled WGS sequence"/>
</dbReference>
<proteinExistence type="predicted"/>
<dbReference type="EMBL" id="JACIED010000001">
    <property type="protein sequence ID" value="MBB4005847.1"/>
    <property type="molecule type" value="Genomic_DNA"/>
</dbReference>
<evidence type="ECO:0000313" key="2">
    <source>
        <dbReference type="EMBL" id="MBB4005847.1"/>
    </source>
</evidence>